<evidence type="ECO:0000313" key="2">
    <source>
        <dbReference type="Proteomes" id="UP000692954"/>
    </source>
</evidence>
<sequence length="495" mass="59400">MLESIKLNCDGYRIDKIKYNNEELIQFSAGMNNEYLVKDFQIKGEYLRQVIRSLNDQTYFLRLPKGRSLEKFVEENYLISEKIIKNILIQILEALVTLYKNKILGRCFSIENVFWDGSNITMMHFGFYPEIWQVQKNYDHRLDTLLLGQIAYSLITCQKIVKENYQEVLICSPVSEALKEITRKMLDLESQRIELQNVAKFFKQQLSEETYQFYLIDYPKICEQIDQIINKREKETSYLIDIIPNQISQEEKDQQNFINNLIFFNKNKNEDQCIWEILHNEIYRIYLLTNLKQIIQDKYSQQEGLVYIDQLQFIVDKTICIVKSYFQQFLLNKFKNDHKSFIEKSTSYNTLKKVLKDNLMMEKQFLTIETIKNQKKKKQTDEHFNLEFFESDFNDIKLTFRKYVIDVYRYFEKNAEISKNPKKKLELVQNQLRVLLALILNQVIINKELHFKTVKRVVGSDIFKPIDLEVKFFKVASIEQIQEQIQEIHDLYFSS</sequence>
<comment type="caution">
    <text evidence="1">The sequence shown here is derived from an EMBL/GenBank/DDBJ whole genome shotgun (WGS) entry which is preliminary data.</text>
</comment>
<evidence type="ECO:0000313" key="1">
    <source>
        <dbReference type="EMBL" id="CAD8071146.1"/>
    </source>
</evidence>
<evidence type="ECO:0008006" key="3">
    <source>
        <dbReference type="Google" id="ProtNLM"/>
    </source>
</evidence>
<dbReference type="OrthoDB" id="302074at2759"/>
<name>A0A8S1M3T2_9CILI</name>
<dbReference type="Proteomes" id="UP000692954">
    <property type="component" value="Unassembled WGS sequence"/>
</dbReference>
<keyword evidence="2" id="KW-1185">Reference proteome</keyword>
<reference evidence="1" key="1">
    <citation type="submission" date="2021-01" db="EMBL/GenBank/DDBJ databases">
        <authorList>
            <consortium name="Genoscope - CEA"/>
            <person name="William W."/>
        </authorList>
    </citation>
    <scope>NUCLEOTIDE SEQUENCE</scope>
</reference>
<protein>
    <recommendedName>
        <fullName evidence="3">Protein kinase domain-containing protein</fullName>
    </recommendedName>
</protein>
<gene>
    <name evidence="1" type="ORF">PSON_ATCC_30995.1.T0270373</name>
</gene>
<proteinExistence type="predicted"/>
<dbReference type="AlphaFoldDB" id="A0A8S1M3T2"/>
<organism evidence="1 2">
    <name type="scientific">Paramecium sonneborni</name>
    <dbReference type="NCBI Taxonomy" id="65129"/>
    <lineage>
        <taxon>Eukaryota</taxon>
        <taxon>Sar</taxon>
        <taxon>Alveolata</taxon>
        <taxon>Ciliophora</taxon>
        <taxon>Intramacronucleata</taxon>
        <taxon>Oligohymenophorea</taxon>
        <taxon>Peniculida</taxon>
        <taxon>Parameciidae</taxon>
        <taxon>Paramecium</taxon>
    </lineage>
</organism>
<dbReference type="EMBL" id="CAJJDN010000027">
    <property type="protein sequence ID" value="CAD8071146.1"/>
    <property type="molecule type" value="Genomic_DNA"/>
</dbReference>
<accession>A0A8S1M3T2</accession>